<evidence type="ECO:0000256" key="5">
    <source>
        <dbReference type="ARBA" id="ARBA00022970"/>
    </source>
</evidence>
<feature type="transmembrane region" description="Helical" evidence="9">
    <location>
        <begin position="189"/>
        <end position="214"/>
    </location>
</feature>
<evidence type="ECO:0000313" key="11">
    <source>
        <dbReference type="Proteomes" id="UP000192917"/>
    </source>
</evidence>
<feature type="transmembrane region" description="Helical" evidence="9">
    <location>
        <begin position="226"/>
        <end position="250"/>
    </location>
</feature>
<keyword evidence="4 9" id="KW-0812">Transmembrane</keyword>
<evidence type="ECO:0000256" key="4">
    <source>
        <dbReference type="ARBA" id="ARBA00022692"/>
    </source>
</evidence>
<sequence length="292" mass="30331">MNVAIQILSSGLTLGAIYALSTIGLSLVYGSLNMLNMAHGALLALGGYVCFYVMGVLGLPGLLGVPAAMLVCGLAGFVVYQLAARPMLASGGFETRIFIATIGIGAILGNVIQRSFGPQPVAQPLALHGALVLGEVYVPYQNLLILFVSVAMMAVVALLLGRTRVGRAIRATAQNRDAAQLMGIRIGRVYAQVLALSGALAALSGILISSLSGLLPNMGGDPMLKAFVICIVAGLGNVFGAVVAAFLLGLLEALIQYLLGVQYSFAILLLIVIAVLIWRPAGLFGRRQVVRL</sequence>
<dbReference type="Pfam" id="PF02653">
    <property type="entry name" value="BPD_transp_2"/>
    <property type="match status" value="1"/>
</dbReference>
<feature type="transmembrane region" description="Helical" evidence="9">
    <location>
        <begin position="41"/>
        <end position="59"/>
    </location>
</feature>
<evidence type="ECO:0000256" key="3">
    <source>
        <dbReference type="ARBA" id="ARBA00022475"/>
    </source>
</evidence>
<dbReference type="AlphaFoldDB" id="A0A1Y6CHV2"/>
<dbReference type="STRING" id="560819.SAMN05428998_120101"/>
<evidence type="ECO:0000256" key="9">
    <source>
        <dbReference type="SAM" id="Phobius"/>
    </source>
</evidence>
<dbReference type="Proteomes" id="UP000192917">
    <property type="component" value="Unassembled WGS sequence"/>
</dbReference>
<keyword evidence="5" id="KW-0029">Amino-acid transport</keyword>
<dbReference type="EMBL" id="FWZX01000020">
    <property type="protein sequence ID" value="SMF55757.1"/>
    <property type="molecule type" value="Genomic_DNA"/>
</dbReference>
<dbReference type="InterPro" id="IPR001851">
    <property type="entry name" value="ABC_transp_permease"/>
</dbReference>
<evidence type="ECO:0000256" key="6">
    <source>
        <dbReference type="ARBA" id="ARBA00022989"/>
    </source>
</evidence>
<dbReference type="PANTHER" id="PTHR11795">
    <property type="entry name" value="BRANCHED-CHAIN AMINO ACID TRANSPORT SYSTEM PERMEASE PROTEIN LIVH"/>
    <property type="match status" value="1"/>
</dbReference>
<dbReference type="GO" id="GO:0005886">
    <property type="term" value="C:plasma membrane"/>
    <property type="evidence" value="ECO:0007669"/>
    <property type="project" value="UniProtKB-SubCell"/>
</dbReference>
<comment type="subcellular location">
    <subcellularLocation>
        <location evidence="1">Cell membrane</location>
        <topology evidence="1">Multi-pass membrane protein</topology>
    </subcellularLocation>
</comment>
<proteinExistence type="inferred from homology"/>
<keyword evidence="3" id="KW-1003">Cell membrane</keyword>
<evidence type="ECO:0000256" key="7">
    <source>
        <dbReference type="ARBA" id="ARBA00023136"/>
    </source>
</evidence>
<keyword evidence="2" id="KW-0813">Transport</keyword>
<name>A0A1Y6CHV2_9PROT</name>
<organism evidence="10 11">
    <name type="scientific">Tistlia consotensis USBA 355</name>
    <dbReference type="NCBI Taxonomy" id="560819"/>
    <lineage>
        <taxon>Bacteria</taxon>
        <taxon>Pseudomonadati</taxon>
        <taxon>Pseudomonadota</taxon>
        <taxon>Alphaproteobacteria</taxon>
        <taxon>Rhodospirillales</taxon>
        <taxon>Rhodovibrionaceae</taxon>
        <taxon>Tistlia</taxon>
    </lineage>
</organism>
<feature type="transmembrane region" description="Helical" evidence="9">
    <location>
        <begin position="95"/>
        <end position="116"/>
    </location>
</feature>
<feature type="transmembrane region" description="Helical" evidence="9">
    <location>
        <begin position="65"/>
        <end position="83"/>
    </location>
</feature>
<dbReference type="GO" id="GO:0006865">
    <property type="term" value="P:amino acid transport"/>
    <property type="evidence" value="ECO:0007669"/>
    <property type="project" value="UniProtKB-KW"/>
</dbReference>
<dbReference type="CDD" id="cd06582">
    <property type="entry name" value="TM_PBP1_LivH_like"/>
    <property type="match status" value="1"/>
</dbReference>
<keyword evidence="11" id="KW-1185">Reference proteome</keyword>
<dbReference type="GO" id="GO:0022857">
    <property type="term" value="F:transmembrane transporter activity"/>
    <property type="evidence" value="ECO:0007669"/>
    <property type="project" value="InterPro"/>
</dbReference>
<feature type="transmembrane region" description="Helical" evidence="9">
    <location>
        <begin position="257"/>
        <end position="278"/>
    </location>
</feature>
<feature type="transmembrane region" description="Helical" evidence="9">
    <location>
        <begin position="6"/>
        <end position="29"/>
    </location>
</feature>
<keyword evidence="6 9" id="KW-1133">Transmembrane helix</keyword>
<protein>
    <submittedName>
        <fullName evidence="10">Amino acid/amide ABC transporter membrane protein 1, HAAT family</fullName>
    </submittedName>
</protein>
<dbReference type="PANTHER" id="PTHR11795:SF447">
    <property type="entry name" value="ABC TRANSPORTER PERMEASE PROTEIN"/>
    <property type="match status" value="1"/>
</dbReference>
<reference evidence="10 11" key="1">
    <citation type="submission" date="2017-04" db="EMBL/GenBank/DDBJ databases">
        <authorList>
            <person name="Afonso C.L."/>
            <person name="Miller P.J."/>
            <person name="Scott M.A."/>
            <person name="Spackman E."/>
            <person name="Goraichik I."/>
            <person name="Dimitrov K.M."/>
            <person name="Suarez D.L."/>
            <person name="Swayne D.E."/>
        </authorList>
    </citation>
    <scope>NUCLEOTIDE SEQUENCE [LARGE SCALE GENOMIC DNA]</scope>
    <source>
        <strain evidence="10 11">USBA 355</strain>
    </source>
</reference>
<gene>
    <name evidence="10" type="ORF">SAMN05428998_120101</name>
</gene>
<keyword evidence="7 9" id="KW-0472">Membrane</keyword>
<evidence type="ECO:0000256" key="2">
    <source>
        <dbReference type="ARBA" id="ARBA00022448"/>
    </source>
</evidence>
<evidence type="ECO:0000256" key="8">
    <source>
        <dbReference type="ARBA" id="ARBA00037998"/>
    </source>
</evidence>
<feature type="transmembrane region" description="Helical" evidence="9">
    <location>
        <begin position="136"/>
        <end position="160"/>
    </location>
</feature>
<accession>A0A1Y6CHV2</accession>
<dbReference type="RefSeq" id="WP_085124713.1">
    <property type="nucleotide sequence ID" value="NZ_FWZX01000020.1"/>
</dbReference>
<evidence type="ECO:0000256" key="1">
    <source>
        <dbReference type="ARBA" id="ARBA00004651"/>
    </source>
</evidence>
<comment type="similarity">
    <text evidence="8">Belongs to the binding-protein-dependent transport system permease family. LivHM subfamily.</text>
</comment>
<evidence type="ECO:0000313" key="10">
    <source>
        <dbReference type="EMBL" id="SMF55757.1"/>
    </source>
</evidence>
<dbReference type="InterPro" id="IPR052157">
    <property type="entry name" value="BCAA_transport_permease"/>
</dbReference>